<protein>
    <submittedName>
        <fullName evidence="1">Uncharacterized protein</fullName>
    </submittedName>
</protein>
<dbReference type="EMBL" id="CAJRAF010000001">
    <property type="protein sequence ID" value="CAG4994177.1"/>
    <property type="molecule type" value="Genomic_DNA"/>
</dbReference>
<evidence type="ECO:0000313" key="1">
    <source>
        <dbReference type="EMBL" id="CAG4994177.1"/>
    </source>
</evidence>
<accession>A0A916JBV7</accession>
<proteinExistence type="predicted"/>
<name>A0A916JBV7_9BACT</name>
<dbReference type="Proteomes" id="UP000680038">
    <property type="component" value="Unassembled WGS sequence"/>
</dbReference>
<dbReference type="RefSeq" id="WP_229252665.1">
    <property type="nucleotide sequence ID" value="NZ_CAJRAF010000001.1"/>
</dbReference>
<dbReference type="AlphaFoldDB" id="A0A916JBV7"/>
<reference evidence="1" key="1">
    <citation type="submission" date="2021-04" db="EMBL/GenBank/DDBJ databases">
        <authorList>
            <person name="Rodrigo-Torres L."/>
            <person name="Arahal R. D."/>
            <person name="Lucena T."/>
        </authorList>
    </citation>
    <scope>NUCLEOTIDE SEQUENCE</scope>
    <source>
        <strain evidence="1">CECT 9275</strain>
    </source>
</reference>
<gene>
    <name evidence="1" type="ORF">DYBT9275_01337</name>
</gene>
<sequence length="194" mass="22172">MNDKFLRIIILFILSGLLPTKAQPLKWLIPDFATVQYAGSIGWLSVGTGYDILKDRARLSVQYGYVPEPKGGPLHILSGSFVYEPFIIKPSTKMNINVLDTGIRFSYQFGEDFHFRWPGRYPEGYYWWKTALRAHLITETSITWKSPESNFIKATTGYIELNSNDLYLVSYFLNTKSLSPSDIIKIGAGIRFKL</sequence>
<organism evidence="1 2">
    <name type="scientific">Dyadobacter helix</name>
    <dbReference type="NCBI Taxonomy" id="2822344"/>
    <lineage>
        <taxon>Bacteria</taxon>
        <taxon>Pseudomonadati</taxon>
        <taxon>Bacteroidota</taxon>
        <taxon>Cytophagia</taxon>
        <taxon>Cytophagales</taxon>
        <taxon>Spirosomataceae</taxon>
        <taxon>Dyadobacter</taxon>
    </lineage>
</organism>
<keyword evidence="2" id="KW-1185">Reference proteome</keyword>
<evidence type="ECO:0000313" key="2">
    <source>
        <dbReference type="Proteomes" id="UP000680038"/>
    </source>
</evidence>
<comment type="caution">
    <text evidence="1">The sequence shown here is derived from an EMBL/GenBank/DDBJ whole genome shotgun (WGS) entry which is preliminary data.</text>
</comment>